<evidence type="ECO:0000256" key="1">
    <source>
        <dbReference type="SAM" id="MobiDB-lite"/>
    </source>
</evidence>
<name>A0A7R9PA81_TIMCA</name>
<accession>A0A7R9PA81</accession>
<feature type="region of interest" description="Disordered" evidence="1">
    <location>
        <begin position="250"/>
        <end position="272"/>
    </location>
</feature>
<feature type="compositionally biased region" description="Polar residues" evidence="1">
    <location>
        <begin position="250"/>
        <end position="265"/>
    </location>
</feature>
<keyword evidence="2" id="KW-0812">Transmembrane</keyword>
<gene>
    <name evidence="3" type="ORF">TCMB3V08_LOCUS7990</name>
</gene>
<keyword evidence="2" id="KW-1133">Transmembrane helix</keyword>
<dbReference type="CDD" id="cd12087">
    <property type="entry name" value="TM_EGFR-like"/>
    <property type="match status" value="1"/>
</dbReference>
<feature type="transmembrane region" description="Helical" evidence="2">
    <location>
        <begin position="159"/>
        <end position="181"/>
    </location>
</feature>
<protein>
    <submittedName>
        <fullName evidence="3">(California timema) hypothetical protein</fullName>
    </submittedName>
</protein>
<reference evidence="3" key="1">
    <citation type="submission" date="2020-11" db="EMBL/GenBank/DDBJ databases">
        <authorList>
            <person name="Tran Van P."/>
        </authorList>
    </citation>
    <scope>NUCLEOTIDE SEQUENCE</scope>
</reference>
<evidence type="ECO:0000256" key="2">
    <source>
        <dbReference type="SAM" id="Phobius"/>
    </source>
</evidence>
<dbReference type="EMBL" id="OE183175">
    <property type="protein sequence ID" value="CAD7575397.1"/>
    <property type="molecule type" value="Genomic_DNA"/>
</dbReference>
<proteinExistence type="predicted"/>
<evidence type="ECO:0000313" key="3">
    <source>
        <dbReference type="EMBL" id="CAD7575397.1"/>
    </source>
</evidence>
<sequence length="272" mass="30193">MGRYQYHQRSESTRRDTRNVCVFNSRTKASSLQFQSRKENAIADWLDLKKPFREREMKHSYTSLLFYLSVGDDEQPWRVEVPSPGGKQRSSPLIGHQSPGARSLGEEDRVSASSSYEASPLRVRVRSCLGAEQDRCSDYTEAEIGPSYISQAGALTTPAVIAIVVSCVVFLLCSGLIFVFCRCRKNQIKKGNGKDYEMDTSTVRPSLVTQQPPPPYYPTTGLENKALEHSLDLALDDQGKNAVYASQNGYGYHGNTPTQGPQGHNINGGECE</sequence>
<keyword evidence="2" id="KW-0472">Membrane</keyword>
<organism evidence="3">
    <name type="scientific">Timema californicum</name>
    <name type="common">California timema</name>
    <name type="synonym">Walking stick</name>
    <dbReference type="NCBI Taxonomy" id="61474"/>
    <lineage>
        <taxon>Eukaryota</taxon>
        <taxon>Metazoa</taxon>
        <taxon>Ecdysozoa</taxon>
        <taxon>Arthropoda</taxon>
        <taxon>Hexapoda</taxon>
        <taxon>Insecta</taxon>
        <taxon>Pterygota</taxon>
        <taxon>Neoptera</taxon>
        <taxon>Polyneoptera</taxon>
        <taxon>Phasmatodea</taxon>
        <taxon>Timematodea</taxon>
        <taxon>Timematoidea</taxon>
        <taxon>Timematidae</taxon>
        <taxon>Timema</taxon>
    </lineage>
</organism>
<dbReference type="AlphaFoldDB" id="A0A7R9PA81"/>
<feature type="region of interest" description="Disordered" evidence="1">
    <location>
        <begin position="78"/>
        <end position="115"/>
    </location>
</feature>